<dbReference type="AlphaFoldDB" id="A0A433CZW3"/>
<keyword evidence="8" id="KW-0472">Membrane</keyword>
<evidence type="ECO:0000256" key="3">
    <source>
        <dbReference type="ARBA" id="ARBA00014615"/>
    </source>
</evidence>
<accession>A0A433CZW3</accession>
<protein>
    <recommendedName>
        <fullName evidence="3 8">Mitochondrial inner membrane protease ATP23</fullName>
        <ecNumber evidence="8">3.4.24.-</ecNumber>
    </recommendedName>
</protein>
<dbReference type="PANTHER" id="PTHR21711">
    <property type="entry name" value="MITOCHONDRIAL INNER MEMBRANE PROTEASE"/>
    <property type="match status" value="1"/>
</dbReference>
<dbReference type="GO" id="GO:0033615">
    <property type="term" value="P:mitochondrial proton-transporting ATP synthase complex assembly"/>
    <property type="evidence" value="ECO:0007669"/>
    <property type="project" value="TreeGrafter"/>
</dbReference>
<dbReference type="EC" id="3.4.24.-" evidence="8"/>
<dbReference type="GO" id="GO:0034982">
    <property type="term" value="P:mitochondrial protein processing"/>
    <property type="evidence" value="ECO:0007669"/>
    <property type="project" value="TreeGrafter"/>
</dbReference>
<keyword evidence="6 8" id="KW-0378">Hydrolase</keyword>
<reference evidence="9 10" key="1">
    <citation type="journal article" date="2018" name="New Phytol.">
        <title>Phylogenomics of Endogonaceae and evolution of mycorrhizas within Mucoromycota.</title>
        <authorList>
            <person name="Chang Y."/>
            <person name="Desiro A."/>
            <person name="Na H."/>
            <person name="Sandor L."/>
            <person name="Lipzen A."/>
            <person name="Clum A."/>
            <person name="Barry K."/>
            <person name="Grigoriev I.V."/>
            <person name="Martin F.M."/>
            <person name="Stajich J.E."/>
            <person name="Smith M.E."/>
            <person name="Bonito G."/>
            <person name="Spatafora J.W."/>
        </authorList>
    </citation>
    <scope>NUCLEOTIDE SEQUENCE [LARGE SCALE GENOMIC DNA]</scope>
    <source>
        <strain evidence="9 10">GMNB39</strain>
    </source>
</reference>
<proteinExistence type="inferred from homology"/>
<keyword evidence="7 8" id="KW-0482">Metalloprotease</keyword>
<evidence type="ECO:0000313" key="9">
    <source>
        <dbReference type="EMBL" id="RUP44120.1"/>
    </source>
</evidence>
<keyword evidence="5 8" id="KW-0479">Metal-binding</keyword>
<evidence type="ECO:0000256" key="7">
    <source>
        <dbReference type="ARBA" id="ARBA00023049"/>
    </source>
</evidence>
<evidence type="ECO:0000256" key="4">
    <source>
        <dbReference type="ARBA" id="ARBA00022670"/>
    </source>
</evidence>
<keyword evidence="8" id="KW-0496">Mitochondrion</keyword>
<dbReference type="InterPro" id="IPR019165">
    <property type="entry name" value="Peptidase_M76_ATP23"/>
</dbReference>
<evidence type="ECO:0000256" key="5">
    <source>
        <dbReference type="ARBA" id="ARBA00022723"/>
    </source>
</evidence>
<dbReference type="PANTHER" id="PTHR21711:SF0">
    <property type="entry name" value="MITOCHONDRIAL INNER MEMBRANE PROTEASE ATP23 HOMOLOG"/>
    <property type="match status" value="1"/>
</dbReference>
<comment type="subcellular location">
    <subcellularLocation>
        <location evidence="1 8">Mitochondrion inner membrane</location>
        <topology evidence="1 8">Peripheral membrane protein</topology>
        <orientation evidence="1 8">Intermembrane side</orientation>
    </subcellularLocation>
</comment>
<keyword evidence="8" id="KW-0999">Mitochondrion inner membrane</keyword>
<evidence type="ECO:0000256" key="6">
    <source>
        <dbReference type="ARBA" id="ARBA00022801"/>
    </source>
</evidence>
<comment type="caution">
    <text evidence="9">The sequence shown here is derived from an EMBL/GenBank/DDBJ whole genome shotgun (WGS) entry which is preliminary data.</text>
</comment>
<evidence type="ECO:0000256" key="1">
    <source>
        <dbReference type="ARBA" id="ARBA00004137"/>
    </source>
</evidence>
<dbReference type="EMBL" id="RBNI01009556">
    <property type="protein sequence ID" value="RUP44120.1"/>
    <property type="molecule type" value="Genomic_DNA"/>
</dbReference>
<keyword evidence="4 8" id="KW-0645">Protease</keyword>
<comment type="similarity">
    <text evidence="2 8">Belongs to the peptidase M76 family.</text>
</comment>
<gene>
    <name evidence="9" type="ORF">BC936DRAFT_149905</name>
</gene>
<dbReference type="Pfam" id="PF09768">
    <property type="entry name" value="Peptidase_M76"/>
    <property type="match status" value="1"/>
</dbReference>
<dbReference type="GO" id="GO:0046872">
    <property type="term" value="F:metal ion binding"/>
    <property type="evidence" value="ECO:0007669"/>
    <property type="project" value="UniProtKB-KW"/>
</dbReference>
<organism evidence="9 10">
    <name type="scientific">Jimgerdemannia flammicorona</name>
    <dbReference type="NCBI Taxonomy" id="994334"/>
    <lineage>
        <taxon>Eukaryota</taxon>
        <taxon>Fungi</taxon>
        <taxon>Fungi incertae sedis</taxon>
        <taxon>Mucoromycota</taxon>
        <taxon>Mucoromycotina</taxon>
        <taxon>Endogonomycetes</taxon>
        <taxon>Endogonales</taxon>
        <taxon>Endogonaceae</taxon>
        <taxon>Jimgerdemannia</taxon>
    </lineage>
</organism>
<keyword evidence="10" id="KW-1185">Reference proteome</keyword>
<dbReference type="GO" id="GO:0004222">
    <property type="term" value="F:metalloendopeptidase activity"/>
    <property type="evidence" value="ECO:0007669"/>
    <property type="project" value="InterPro"/>
</dbReference>
<evidence type="ECO:0000256" key="8">
    <source>
        <dbReference type="RuleBase" id="RU364057"/>
    </source>
</evidence>
<evidence type="ECO:0000313" key="10">
    <source>
        <dbReference type="Proteomes" id="UP000268093"/>
    </source>
</evidence>
<dbReference type="OrthoDB" id="285308at2759"/>
<comment type="function">
    <text evidence="8">Has a dual role in the assembly of mitochondrial ATPase.</text>
</comment>
<evidence type="ECO:0000256" key="2">
    <source>
        <dbReference type="ARBA" id="ARBA00009915"/>
    </source>
</evidence>
<name>A0A433CZW3_9FUNG</name>
<sequence>MSTQPTPQPATPAALFAQHPAASDAQEAKDQRKFEKWRKSLSYITGIGLSEQDKIEYKKGLDKELENYQCKQCVTWRDTFMKNSPAVIFMLDNLKKVGCPLTKELMQCMPCDATRSGGFSPEHGVLLCQNRFFNKRHQEDTMVHEMIHMYDHCRFNVDWSDCRHHACSEVRAASLSGDCRWSREVRRGFYTFTKQHQVCVKRRAILSVKQNSCCTEPGVAERAVASVFESCFKDTRPFDEIY</sequence>
<dbReference type="GO" id="GO:0005743">
    <property type="term" value="C:mitochondrial inner membrane"/>
    <property type="evidence" value="ECO:0007669"/>
    <property type="project" value="UniProtKB-SubCell"/>
</dbReference>
<dbReference type="Proteomes" id="UP000268093">
    <property type="component" value="Unassembled WGS sequence"/>
</dbReference>